<organism evidence="2 3">
    <name type="scientific">Pseudomonas hefeiensis</name>
    <dbReference type="NCBI Taxonomy" id="2738125"/>
    <lineage>
        <taxon>Bacteria</taxon>
        <taxon>Pseudomonadati</taxon>
        <taxon>Pseudomonadota</taxon>
        <taxon>Gammaproteobacteria</taxon>
        <taxon>Pseudomonadales</taxon>
        <taxon>Pseudomonadaceae</taxon>
        <taxon>Pseudomonas</taxon>
    </lineage>
</organism>
<keyword evidence="3" id="KW-1185">Reference proteome</keyword>
<protein>
    <submittedName>
        <fullName evidence="2">Helix-turn-helix domain-containing protein</fullName>
    </submittedName>
</protein>
<name>A0ABY9GH74_9PSED</name>
<evidence type="ECO:0000259" key="1">
    <source>
        <dbReference type="Pfam" id="PF09339"/>
    </source>
</evidence>
<proteinExistence type="predicted"/>
<dbReference type="Pfam" id="PF09339">
    <property type="entry name" value="HTH_IclR"/>
    <property type="match status" value="1"/>
</dbReference>
<feature type="domain" description="HTH iclR-type" evidence="1">
    <location>
        <begin position="9"/>
        <end position="47"/>
    </location>
</feature>
<dbReference type="Gene3D" id="1.10.10.10">
    <property type="entry name" value="Winged helix-like DNA-binding domain superfamily/Winged helix DNA-binding domain"/>
    <property type="match status" value="1"/>
</dbReference>
<dbReference type="EMBL" id="CP117449">
    <property type="protein sequence ID" value="WLH14829.1"/>
    <property type="molecule type" value="Genomic_DNA"/>
</dbReference>
<evidence type="ECO:0000313" key="3">
    <source>
        <dbReference type="Proteomes" id="UP001230339"/>
    </source>
</evidence>
<accession>A0ABY9GH74</accession>
<sequence length="74" mass="7889">MDRAKGTAVLDKTFGILEAIGLSTDGLDNQQLAAQLNLPRATLYRLLMLPLGLSLSGVGARCLDGTGPDRRCQF</sequence>
<dbReference type="InterPro" id="IPR036388">
    <property type="entry name" value="WH-like_DNA-bd_sf"/>
</dbReference>
<gene>
    <name evidence="2" type="ORF">PSH57_11245</name>
</gene>
<evidence type="ECO:0000313" key="2">
    <source>
        <dbReference type="EMBL" id="WLH14829.1"/>
    </source>
</evidence>
<dbReference type="Proteomes" id="UP001230339">
    <property type="component" value="Chromosome"/>
</dbReference>
<dbReference type="RefSeq" id="WP_305389536.1">
    <property type="nucleotide sequence ID" value="NZ_CP117426.1"/>
</dbReference>
<reference evidence="2 3" key="1">
    <citation type="submission" date="2023-02" db="EMBL/GenBank/DDBJ databases">
        <title>Evolution of Hrp T3SS in non-pathogenic Pseudomonas fluorescens.</title>
        <authorList>
            <person name="Liao K."/>
            <person name="Wei H."/>
            <person name="Gu Y."/>
        </authorList>
    </citation>
    <scope>NUCLEOTIDE SEQUENCE [LARGE SCALE GENOMIC DNA]</scope>
    <source>
        <strain evidence="2 3">FP205</strain>
    </source>
</reference>
<dbReference type="InterPro" id="IPR005471">
    <property type="entry name" value="Tscrpt_reg_IclR_N"/>
</dbReference>